<protein>
    <submittedName>
        <fullName evidence="2">Uncharacterized protein</fullName>
    </submittedName>
</protein>
<accession>A0AAV9Y1W9</accession>
<name>A0AAV9Y1W9_9CRYT</name>
<evidence type="ECO:0000313" key="2">
    <source>
        <dbReference type="EMBL" id="KAK6590359.1"/>
    </source>
</evidence>
<gene>
    <name evidence="2" type="ORF">RS030_162549</name>
</gene>
<feature type="region of interest" description="Disordered" evidence="1">
    <location>
        <begin position="642"/>
        <end position="665"/>
    </location>
</feature>
<dbReference type="EMBL" id="JAWDEY010000007">
    <property type="protein sequence ID" value="KAK6590359.1"/>
    <property type="molecule type" value="Genomic_DNA"/>
</dbReference>
<dbReference type="Proteomes" id="UP001311799">
    <property type="component" value="Unassembled WGS sequence"/>
</dbReference>
<comment type="caution">
    <text evidence="2">The sequence shown here is derived from an EMBL/GenBank/DDBJ whole genome shotgun (WGS) entry which is preliminary data.</text>
</comment>
<feature type="region of interest" description="Disordered" evidence="1">
    <location>
        <begin position="2694"/>
        <end position="2722"/>
    </location>
</feature>
<evidence type="ECO:0000313" key="3">
    <source>
        <dbReference type="Proteomes" id="UP001311799"/>
    </source>
</evidence>
<reference evidence="2 3" key="1">
    <citation type="submission" date="2023-10" db="EMBL/GenBank/DDBJ databases">
        <title>Comparative genomics analysis reveals potential genetic determinants of host preference in Cryptosporidium xiaoi.</title>
        <authorList>
            <person name="Xiao L."/>
            <person name="Li J."/>
        </authorList>
    </citation>
    <scope>NUCLEOTIDE SEQUENCE [LARGE SCALE GENOMIC DNA]</scope>
    <source>
        <strain evidence="2 3">52996</strain>
    </source>
</reference>
<sequence length="3131" mass="365927">MITEFRNEVKLYGKGKDLDVYIGNVFEYISKDYFFVPEYLYNKPLDNLTLLSLLVTSDIWTLRSSGFLSLISRRVKYNRISSLKSMNKWIELSKYIPVNAKFRNMLTKFCYSLSDKVKELKISNIGFCNLKKHIDNDAFYCFDEIQELLEKGRIVYWEEKNKHLLENKRISEVDMNTVLKVLREFPDCYSNNCSNISGVSNNNDICDNKCSDNTNNNSKMSNNDGSSGGSGNKTDIANIEGPFVNSKLFRFLTRINRKVVRFNNVLNKLVNNKVIDTDKLRYLMNKVDRELPKDSVLSRNRCKKILNYSVLVENRVGRELSMFFDLNKNWSDYMMIINNNFDNNSFSIYSNQLFSLENSINIIDEIISLKKFVEYVNKLKLNSNSSGTINDTNKVKYKENQSGYSIWSPKKSHFNHNSGKVKKGSTVYSDNMKNRYIYCNHFPRKLLSLKIRLMLSNIRKVKAWILDIDELCANYLECINNNRSISKQVCDNMGIRDKYLLFCSYFTDTENSKREKYFSKMRTININFERNKVILSKLRSADKYLKLRIEYENLEEFANKINSSNLSFSLILFFIDGVIRGIFRLLPEKSSISALLEKIKIYFALIDYFENNINKTSKLRVETIYLLRLYLDADNRDFDSDKYKDKDKDKDKDSKARRKMVNDKSCNDGLSVESVAERRIMNKMGFVDGSYNDKTITKNSVIATNTIYLNGFDNNNYLNKLVKDANDKMKMLLDNFVYHYNNILSVYLIIENIKADDESLILKLDCKQKLLKIMNYIIGNNDKIETVYDGICLFIVDDFNNSIANDKSCTNQFIIKDYGTISEYYDYLLNIVVNTNLGVCIKPLLIKASELDNSFGSNNTYRIPYNWEVRLFQRFLCIYILYNLDKMNRDLDINLDKTSSENMINYIDLLEYIPRKLLCLDNKELLLIWRKLRLVDYNTVHLSVGYFNTLKCKGDNFKKYLEDKSDCDKYDQCMNDKWYNYLMNYLTERLALYMNDSLLSGKNITGTLDDYYFDLKYIYYKKVHTKLNISKLVSDYGEFESLNKQIDSIIYLINNKNFELKGRILNKFTNNNYNDAYKDCNNDGYCFHQPISYGSGILSKYVNKDFETNFDNDLYYSYSPEKIYSNKTTSKLSNEYAMFDELFNNKKTVDSKENGTCSGNSNYLKANMSSDNSSSGNIDLNDNDFCNKVCEIGNSNFEGLFKLYTSLMEEERNLMLFSLNHSKKLRVSNGLGNIKTVFIKDKDCIHRIVKLRKEIIFVDDEADSISNKNNFNYREIIKFLSELILERRRKLNNKLEFLNDVVNYYSNIEILFLFNLYRISLKKLQVNIKLCDWLNYSLMIPSSSYYTLLEISNIFNPMRLRDGFAIYTLIFRISSHYAKFVCDWNKLFDNLEDCFLNKDKTFDGNRYYDVLLLYNRSKIMKILLYDFSKNNPYYNSENNLVKNCYCNNTVEKSRIEVECDSYLECEYSDNKKLHKGIKYEKEFEYKYKKTVDMYLKLRIIEFFSFQLFNDYINGVFRDITTNGLYNSNLPSNFLLYFPRSLIEQIRGIKPINSVSIGSVRNAKYNNDVETSENGSNDEYEKAELQLDVENKLRLLDRLADECDNFEYSSKFGSKSCGEDDVNSIINGIKKAKNKWSFIKDMTLVYLSKKNAILAIKYSINQKSGIFYSDTKLLFDLSREIKLNNQVLNSVYLRRMRNLYDLYYDYSRIDEHYYYYYKGVGQNPYDIHSLNNNLASFSEMFLLRISNEGGFKNHEFENKECYNTFSFAPFNFDANLADNTNNNSDGTKLELKCRPECSNILRKANTRKNKTIKECINDKRFVFIHDTIDFATNIILFRIYIKNLMSKSRLINNKYGSFNFDLAKKIAIMNYSMNEIMKNTSFVKNGKTIILDEFYYLVKEIIRLVHCLDNLKPERQGVSLMFGHYIHERELMLMEEFSSFKTISNAYFFTPFKNKEDVDILFINKIFPLSEKKTFLDVFEYLINKSESVINYIVNHNNRDSIGKFLSLVRNRKERILELEKKAEAILEIIRKDVTTNKRDDKYNLYGDTDIKVLMEKMLIPPNVSRDDIRRASYYELSKLIPNYDIIYKTYGVKPYNNYDLLMSYYDESHILDNDIHTILNKITNVDRKEYTSTFKDGDIMKMILYNIGFLEEILKLRILIIRAKIITDKLSLAYIEYFKGITRYYLVFGTRYFWGISPSEKKEMNSIKSLADDNDESDLVQKEAVFVPILGYKVIKDLHYECLVWNNVAVNGSTLGINKYCEFVALECYLSYSNYLIESLSFNKKDHINCIINDDKSSSNSGNYSINNCGNGKAGTYLSRNLLYTNFFYLEVPETELLASFMGGFVDIGEYLSEYKCFLEKEFIFKKDAFVTTDSEKCKKRALEIGSLTILRRKDNRLVYHFSGKKNFKVRYFEFDNKEDFGPLSNIFLLEKSIDRVKYKWQILPLSQPLKPNVFLFLIRKYAKQLLEFVFNYFYDIKDCNYDFIKKKDDFIYNSGFTETRESNCINLFTLVDKYLKNTVDYIFTLIFESMNFRVNEDELYLIDLSNYLSYIKYFKNKWHINSEYTSTNTKIMIELNSSSHSHHKLPSSGCSTSLDNSGSIRDRHRKRSSNIDKNPAASGITDSKSSSDIKTKASKQKSSELVVYERNEVRALKKKSEACIYGMNDQNSKKGSDIESCKKIRISEGEMISGNSEYNKSSVLDQVNQSSQRSEDSDSIGSNKKNMSKRLERHIGYLSDIKFIWLGWLNLSSEMDKNSSGNVLEVGFYQIGNQIGKKSDYILNSLEKDLNFQFTGRLLLFKDLKLDLNKSLCVLLSSNWSQNINSCEDEVFNRIFHFQYNMRNYEVFEFNLLNSEEIKLWLFPCNLDKKSSINDCKVPSNFDFPISKHYLLGIVTICSDDETKSELSDISILSTLLPNESQIFNIAEYCNKQCIKTNSKMEFLISNPQNMFSSAGTLLSNLLSLNGNLASKNINLNSPSYIRHDSPYAAYETNFDKRHNENSHTLRSSSNNDNYSYIGSSSSSSSSSCNCASNDSNSYITGYNRTNYYYNSNSSSYIGTGFSNNSSTNSSYCNSGYKGGSNYKRSEYNNNINNLHITSNNGGNNNNNTRNDGSNISTLGELLKYMREDVSKKN</sequence>
<evidence type="ECO:0000256" key="1">
    <source>
        <dbReference type="SAM" id="MobiDB-lite"/>
    </source>
</evidence>
<keyword evidence="3" id="KW-1185">Reference proteome</keyword>
<feature type="compositionally biased region" description="Polar residues" evidence="1">
    <location>
        <begin position="2590"/>
        <end position="2600"/>
    </location>
</feature>
<feature type="region of interest" description="Disordered" evidence="1">
    <location>
        <begin position="2582"/>
        <end position="2638"/>
    </location>
</feature>
<proteinExistence type="predicted"/>
<feature type="compositionally biased region" description="Polar residues" evidence="1">
    <location>
        <begin position="2694"/>
        <end position="2709"/>
    </location>
</feature>
<organism evidence="2 3">
    <name type="scientific">Cryptosporidium xiaoi</name>
    <dbReference type="NCBI Taxonomy" id="659607"/>
    <lineage>
        <taxon>Eukaryota</taxon>
        <taxon>Sar</taxon>
        <taxon>Alveolata</taxon>
        <taxon>Apicomplexa</taxon>
        <taxon>Conoidasida</taxon>
        <taxon>Coccidia</taxon>
        <taxon>Eucoccidiorida</taxon>
        <taxon>Eimeriorina</taxon>
        <taxon>Cryptosporidiidae</taxon>
        <taxon>Cryptosporidium</taxon>
    </lineage>
</organism>